<dbReference type="InterPro" id="IPR003115">
    <property type="entry name" value="ParB_N"/>
</dbReference>
<evidence type="ECO:0000256" key="1">
    <source>
        <dbReference type="SAM" id="MobiDB-lite"/>
    </source>
</evidence>
<dbReference type="InterPro" id="IPR036390">
    <property type="entry name" value="WH_DNA-bd_sf"/>
</dbReference>
<dbReference type="GO" id="GO:0007059">
    <property type="term" value="P:chromosome segregation"/>
    <property type="evidence" value="ECO:0007669"/>
    <property type="project" value="TreeGrafter"/>
</dbReference>
<protein>
    <recommendedName>
        <fullName evidence="2">ParB-like N-terminal domain-containing protein</fullName>
    </recommendedName>
</protein>
<evidence type="ECO:0000313" key="4">
    <source>
        <dbReference type="Proteomes" id="UP000317942"/>
    </source>
</evidence>
<feature type="domain" description="ParB-like N-terminal" evidence="2">
    <location>
        <begin position="129"/>
        <end position="215"/>
    </location>
</feature>
<dbReference type="GO" id="GO:0005694">
    <property type="term" value="C:chromosome"/>
    <property type="evidence" value="ECO:0007669"/>
    <property type="project" value="TreeGrafter"/>
</dbReference>
<name>A0A508BKA1_9ACTO</name>
<dbReference type="GeneID" id="64211717"/>
<accession>A0A508BKA1</accession>
<dbReference type="AlphaFoldDB" id="A0A508BKA1"/>
<dbReference type="EMBL" id="VICC01000004">
    <property type="protein sequence ID" value="TQD61753.1"/>
    <property type="molecule type" value="Genomic_DNA"/>
</dbReference>
<sequence>MTTTVERPVIGVDDEQARLVVFALLDAAGGEPAVEVSQAVLAQSTGLDRRTLRRVLDRLEAAGWVGVERPATPNSPAVYGIAGLAQTCRDVGLTPPEPALPAVVERGPRVLSHEEATHPLDHVVEGARYLVSPEYLQAGENVRRDLRAGKGFLETVRAHGVVKDIDVYVTLTGLVVLDGHRRLDAALALHLESVPVRVVRVDDEAERIASQLMVNDEAEHCNSAERADAIQQLVLLGVPAQDLRRRGIRGEEVAAARAVASAPQAVRQAAVERPQIDLVGLGHLAELATDAVEDSSVVAKAVADAIERPDQVEHIVARARAEAEEERILADKRAELEAQGIRAIEDAKEWSLYDKGQRLDSLVDDHGEVLTEATHSSCPGHAAVVYPDVTWEGDQRKVTGTRVTLWCTDWRAHGHRNRWARNTSGATSGPMEDEQRKARAEKIRRNKAMDAANGVRRQWIQDRLLTSGTRLPAVAWRSRLPLYLFPVLRWTHMSVSSIALEKGRERLACDLPSLRAVLPTAPAAEVALLTFALAAMEGSIEKDTWTDTRGVSAMMTRLHLRFLEQLGYTLSDVEADYCQDVEDATDDSDLHQVPGTKPTTKTTRTDQAEEGQS</sequence>
<dbReference type="InterPro" id="IPR036388">
    <property type="entry name" value="WH-like_DNA-bd_sf"/>
</dbReference>
<feature type="region of interest" description="Disordered" evidence="1">
    <location>
        <begin position="583"/>
        <end position="613"/>
    </location>
</feature>
<dbReference type="Gene3D" id="1.10.10.10">
    <property type="entry name" value="Winged helix-like DNA-binding domain superfamily/Winged helix DNA-binding domain"/>
    <property type="match status" value="1"/>
</dbReference>
<evidence type="ECO:0000313" key="3">
    <source>
        <dbReference type="EMBL" id="TQD61753.1"/>
    </source>
</evidence>
<dbReference type="Pfam" id="PF02195">
    <property type="entry name" value="ParB_N"/>
    <property type="match status" value="1"/>
</dbReference>
<dbReference type="Gene3D" id="3.90.1530.10">
    <property type="entry name" value="Conserved hypothetical protein from pyrococcus furiosus pfu- 392566-001, ParB domain"/>
    <property type="match status" value="1"/>
</dbReference>
<evidence type="ECO:0000259" key="2">
    <source>
        <dbReference type="SMART" id="SM00470"/>
    </source>
</evidence>
<dbReference type="SUPFAM" id="SSF46785">
    <property type="entry name" value="Winged helix' DNA-binding domain"/>
    <property type="match status" value="1"/>
</dbReference>
<dbReference type="SUPFAM" id="SSF110849">
    <property type="entry name" value="ParB/Sulfiredoxin"/>
    <property type="match status" value="1"/>
</dbReference>
<dbReference type="SMART" id="SM00470">
    <property type="entry name" value="ParB"/>
    <property type="match status" value="1"/>
</dbReference>
<dbReference type="InterPro" id="IPR050336">
    <property type="entry name" value="Chromosome_partition/occlusion"/>
</dbReference>
<dbReference type="PANTHER" id="PTHR33375:SF1">
    <property type="entry name" value="CHROMOSOME-PARTITIONING PROTEIN PARB-RELATED"/>
    <property type="match status" value="1"/>
</dbReference>
<comment type="caution">
    <text evidence="3">The sequence shown here is derived from an EMBL/GenBank/DDBJ whole genome shotgun (WGS) entry which is preliminary data.</text>
</comment>
<gene>
    <name evidence="3" type="ORF">FK267_04945</name>
</gene>
<dbReference type="Proteomes" id="UP000317942">
    <property type="component" value="Unassembled WGS sequence"/>
</dbReference>
<organism evidence="3 4">
    <name type="scientific">Actinomyces oris</name>
    <dbReference type="NCBI Taxonomy" id="544580"/>
    <lineage>
        <taxon>Bacteria</taxon>
        <taxon>Bacillati</taxon>
        <taxon>Actinomycetota</taxon>
        <taxon>Actinomycetes</taxon>
        <taxon>Actinomycetales</taxon>
        <taxon>Actinomycetaceae</taxon>
        <taxon>Actinomyces</taxon>
    </lineage>
</organism>
<dbReference type="PANTHER" id="PTHR33375">
    <property type="entry name" value="CHROMOSOME-PARTITIONING PROTEIN PARB-RELATED"/>
    <property type="match status" value="1"/>
</dbReference>
<reference evidence="3 4" key="1">
    <citation type="submission" date="2019-06" db="EMBL/GenBank/DDBJ databases">
        <title>Draft genome sequence of Actinomyces oris CCUG 34288T.</title>
        <authorList>
            <person name="Salva-Serra F."/>
            <person name="Cardew S."/>
            <person name="Moore E."/>
        </authorList>
    </citation>
    <scope>NUCLEOTIDE SEQUENCE [LARGE SCALE GENOMIC DNA]</scope>
    <source>
        <strain evidence="3 4">CCUG 34288</strain>
    </source>
</reference>
<dbReference type="InterPro" id="IPR036086">
    <property type="entry name" value="ParB/Sulfiredoxin_sf"/>
</dbReference>
<dbReference type="RefSeq" id="WP_141406501.1">
    <property type="nucleotide sequence ID" value="NZ_CP066060.1"/>
</dbReference>
<proteinExistence type="predicted"/>